<name>A0A5M8FQ89_9GAMM</name>
<protein>
    <submittedName>
        <fullName evidence="1">Polyhydroxyalkanoic acid system protein</fullName>
    </submittedName>
</protein>
<evidence type="ECO:0000313" key="1">
    <source>
        <dbReference type="EMBL" id="KAA6186927.1"/>
    </source>
</evidence>
<evidence type="ECO:0000313" key="2">
    <source>
        <dbReference type="Proteomes" id="UP000322981"/>
    </source>
</evidence>
<keyword evidence="2" id="KW-1185">Reference proteome</keyword>
<dbReference type="Pfam" id="PF09650">
    <property type="entry name" value="PHA_gran_rgn"/>
    <property type="match status" value="1"/>
</dbReference>
<dbReference type="NCBIfam" id="TIGR02610">
    <property type="entry name" value="PHA_gran_rgn"/>
    <property type="match status" value="1"/>
</dbReference>
<comment type="caution">
    <text evidence="1">The sequence shown here is derived from an EMBL/GenBank/DDBJ whole genome shotgun (WGS) entry which is preliminary data.</text>
</comment>
<dbReference type="RefSeq" id="WP_150090387.1">
    <property type="nucleotide sequence ID" value="NZ_JBFUOH010000120.1"/>
</dbReference>
<dbReference type="AlphaFoldDB" id="A0A5M8FQ89"/>
<accession>A0A5M8FQ89</accession>
<gene>
    <name evidence="1" type="ORF">F2Q65_03290</name>
</gene>
<dbReference type="InterPro" id="IPR013433">
    <property type="entry name" value="PHA_gran_rgn"/>
</dbReference>
<dbReference type="OrthoDB" id="287584at2"/>
<reference evidence="1 2" key="1">
    <citation type="submission" date="2019-09" db="EMBL/GenBank/DDBJ databases">
        <title>Whole-genome sequence of the purple sulfur bacterium Thiohalocapsa marina DSM 19078.</title>
        <authorList>
            <person name="Kyndt J.A."/>
            <person name="Meyer T.E."/>
        </authorList>
    </citation>
    <scope>NUCLEOTIDE SEQUENCE [LARGE SCALE GENOMIC DNA]</scope>
    <source>
        <strain evidence="1 2">DSM 19078</strain>
    </source>
</reference>
<sequence>MSNIRVTREHRLGLELARQEVERIAQRVHADFGAEYAWEGDTLSFARTGISGLITVTDDCLELDIKLGFLLSALRGQIEHGIVSKIDERLARYDSE</sequence>
<dbReference type="Proteomes" id="UP000322981">
    <property type="component" value="Unassembled WGS sequence"/>
</dbReference>
<organism evidence="1 2">
    <name type="scientific">Thiohalocapsa marina</name>
    <dbReference type="NCBI Taxonomy" id="424902"/>
    <lineage>
        <taxon>Bacteria</taxon>
        <taxon>Pseudomonadati</taxon>
        <taxon>Pseudomonadota</taxon>
        <taxon>Gammaproteobacteria</taxon>
        <taxon>Chromatiales</taxon>
        <taxon>Chromatiaceae</taxon>
        <taxon>Thiohalocapsa</taxon>
    </lineage>
</organism>
<dbReference type="EMBL" id="VWXX01000003">
    <property type="protein sequence ID" value="KAA6186927.1"/>
    <property type="molecule type" value="Genomic_DNA"/>
</dbReference>
<proteinExistence type="predicted"/>